<feature type="region of interest" description="Disordered" evidence="2">
    <location>
        <begin position="284"/>
        <end position="316"/>
    </location>
</feature>
<dbReference type="Gene3D" id="2.40.70.10">
    <property type="entry name" value="Acid Proteases"/>
    <property type="match status" value="1"/>
</dbReference>
<dbReference type="RefSeq" id="XP_004029807.1">
    <property type="nucleotide sequence ID" value="XM_004029759.1"/>
</dbReference>
<evidence type="ECO:0000256" key="1">
    <source>
        <dbReference type="ARBA" id="ARBA00022801"/>
    </source>
</evidence>
<name>G0R1R9_ICHMU</name>
<dbReference type="OrthoDB" id="1047367at2759"/>
<dbReference type="CDD" id="cd05479">
    <property type="entry name" value="RP_DDI"/>
    <property type="match status" value="1"/>
</dbReference>
<dbReference type="GO" id="GO:0004190">
    <property type="term" value="F:aspartic-type endopeptidase activity"/>
    <property type="evidence" value="ECO:0007669"/>
    <property type="project" value="InterPro"/>
</dbReference>
<sequence length="365" mass="42396">MKITIITEKDQVKEIDFDATAKIEDVKVVLEIEKIINYCKTTVRIMIWFVYVKKGQLSENLANIFKNVTSNSQNSFYLTEAQKQQLESDPFNPENQKKIQEIIEQQQIDQNLEMAQEYMPEVFGKITMLYIDICINDRQVQAFVDTGAESTIISKQCAERCGIMRLVDKRFSGIASGVGTGKILGRIHSYHIQILDQKIPCSFTVIETINLDFLLGLDTLRRFQCLVDLGKNCLTFSLQNRKLDVPFLYEADIKKSVSMELEKQLFEEEDKRNQLNNQNNIKNQNQQQIPQQQQKYQQIQQQPQKQQQQQHQQQQQFSQFPEASIQQLINIGATRQEAIKALTLAHGNLEYAASYIYNQKYGFQE</sequence>
<evidence type="ECO:0000259" key="3">
    <source>
        <dbReference type="PROSITE" id="PS50030"/>
    </source>
</evidence>
<dbReference type="GeneID" id="14904661"/>
<dbReference type="InterPro" id="IPR009060">
    <property type="entry name" value="UBA-like_sf"/>
</dbReference>
<dbReference type="PROSITE" id="PS50030">
    <property type="entry name" value="UBA"/>
    <property type="match status" value="1"/>
</dbReference>
<dbReference type="Pfam" id="PF00627">
    <property type="entry name" value="UBA"/>
    <property type="match status" value="1"/>
</dbReference>
<dbReference type="SMART" id="SM00165">
    <property type="entry name" value="UBA"/>
    <property type="match status" value="1"/>
</dbReference>
<evidence type="ECO:0000256" key="2">
    <source>
        <dbReference type="SAM" id="MobiDB-lite"/>
    </source>
</evidence>
<feature type="domain" description="UBA" evidence="3">
    <location>
        <begin position="319"/>
        <end position="359"/>
    </location>
</feature>
<dbReference type="InterPro" id="IPR001995">
    <property type="entry name" value="Peptidase_A2_cat"/>
</dbReference>
<dbReference type="CDD" id="cd14310">
    <property type="entry name" value="UBA_cnDdi1_like"/>
    <property type="match status" value="1"/>
</dbReference>
<protein>
    <recommendedName>
        <fullName evidence="7">UBA domain-containing protein</fullName>
    </recommendedName>
</protein>
<keyword evidence="6" id="KW-1185">Reference proteome</keyword>
<evidence type="ECO:0000259" key="4">
    <source>
        <dbReference type="PROSITE" id="PS50175"/>
    </source>
</evidence>
<evidence type="ECO:0000313" key="5">
    <source>
        <dbReference type="EMBL" id="EGR28571.1"/>
    </source>
</evidence>
<dbReference type="Gene3D" id="1.10.8.10">
    <property type="entry name" value="DNA helicase RuvA subunit, C-terminal domain"/>
    <property type="match status" value="1"/>
</dbReference>
<dbReference type="Pfam" id="PF09668">
    <property type="entry name" value="Asp_protease"/>
    <property type="match status" value="1"/>
</dbReference>
<gene>
    <name evidence="5" type="ORF">IMG5_172430</name>
</gene>
<evidence type="ECO:0000313" key="6">
    <source>
        <dbReference type="Proteomes" id="UP000008983"/>
    </source>
</evidence>
<dbReference type="PANTHER" id="PTHR15397:SF3">
    <property type="entry name" value="DNA DAMAGE INDUCIBLE 1 HOMOLOG 2"/>
    <property type="match status" value="1"/>
</dbReference>
<dbReference type="eggNOG" id="KOG0012">
    <property type="taxonomic scope" value="Eukaryota"/>
</dbReference>
<dbReference type="PANTHER" id="PTHR15397">
    <property type="entry name" value="SODIUM-GLUCOSE COTRANSPORTER REGULATORY PROTEIN -RELATED"/>
    <property type="match status" value="1"/>
</dbReference>
<keyword evidence="1" id="KW-0378">Hydrolase</keyword>
<dbReference type="GO" id="GO:0006508">
    <property type="term" value="P:proteolysis"/>
    <property type="evidence" value="ECO:0007669"/>
    <property type="project" value="InterPro"/>
</dbReference>
<dbReference type="OMA" id="NTHTRHP"/>
<organism evidence="5 6">
    <name type="scientific">Ichthyophthirius multifiliis</name>
    <name type="common">White spot disease agent</name>
    <name type="synonym">Ich</name>
    <dbReference type="NCBI Taxonomy" id="5932"/>
    <lineage>
        <taxon>Eukaryota</taxon>
        <taxon>Sar</taxon>
        <taxon>Alveolata</taxon>
        <taxon>Ciliophora</taxon>
        <taxon>Intramacronucleata</taxon>
        <taxon>Oligohymenophorea</taxon>
        <taxon>Hymenostomatida</taxon>
        <taxon>Ophryoglenina</taxon>
        <taxon>Ichthyophthirius</taxon>
    </lineage>
</organism>
<dbReference type="SUPFAM" id="SSF50630">
    <property type="entry name" value="Acid proteases"/>
    <property type="match status" value="1"/>
</dbReference>
<accession>G0R1R9</accession>
<proteinExistence type="predicted"/>
<dbReference type="InterPro" id="IPR019103">
    <property type="entry name" value="Peptidase_aspartic_DDI1-type"/>
</dbReference>
<dbReference type="InterPro" id="IPR021109">
    <property type="entry name" value="Peptidase_aspartic_dom_sf"/>
</dbReference>
<feature type="domain" description="Peptidase A2" evidence="4">
    <location>
        <begin position="140"/>
        <end position="219"/>
    </location>
</feature>
<reference evidence="5 6" key="1">
    <citation type="submission" date="2011-07" db="EMBL/GenBank/DDBJ databases">
        <authorList>
            <person name="Coyne R."/>
            <person name="Brami D."/>
            <person name="Johnson J."/>
            <person name="Hostetler J."/>
            <person name="Hannick L."/>
            <person name="Clark T."/>
            <person name="Cassidy-Hanley D."/>
            <person name="Inman J."/>
        </authorList>
    </citation>
    <scope>NUCLEOTIDE SEQUENCE [LARGE SCALE GENOMIC DNA]</scope>
    <source>
        <strain evidence="5 6">G5</strain>
    </source>
</reference>
<dbReference type="InParanoid" id="G0R1R9"/>
<evidence type="ECO:0008006" key="7">
    <source>
        <dbReference type="Google" id="ProtNLM"/>
    </source>
</evidence>
<dbReference type="InterPro" id="IPR015940">
    <property type="entry name" value="UBA"/>
</dbReference>
<dbReference type="STRING" id="857967.G0R1R9"/>
<dbReference type="Proteomes" id="UP000008983">
    <property type="component" value="Unassembled WGS sequence"/>
</dbReference>
<dbReference type="EMBL" id="GL984229">
    <property type="protein sequence ID" value="EGR28571.1"/>
    <property type="molecule type" value="Genomic_DNA"/>
</dbReference>
<dbReference type="AlphaFoldDB" id="G0R1R9"/>
<dbReference type="SUPFAM" id="SSF46934">
    <property type="entry name" value="UBA-like"/>
    <property type="match status" value="1"/>
</dbReference>
<dbReference type="FunCoup" id="G0R1R9">
    <property type="interactions" value="68"/>
</dbReference>
<dbReference type="PROSITE" id="PS50175">
    <property type="entry name" value="ASP_PROT_RETROV"/>
    <property type="match status" value="1"/>
</dbReference>